<feature type="domain" description="CxC2-like cysteine cluster KDZ transposase-associated" evidence="1">
    <location>
        <begin position="52"/>
        <end position="157"/>
    </location>
</feature>
<dbReference type="OrthoDB" id="3261436at2759"/>
<dbReference type="InterPro" id="IPR041457">
    <property type="entry name" value="CxC2_KDZ-assoc"/>
</dbReference>
<dbReference type="InParanoid" id="A0A067MGR9"/>
<dbReference type="Pfam" id="PF18803">
    <property type="entry name" value="CxC2"/>
    <property type="match status" value="1"/>
</dbReference>
<gene>
    <name evidence="2" type="ORF">BOTBODRAFT_93241</name>
</gene>
<feature type="non-terminal residue" evidence="2">
    <location>
        <position position="375"/>
    </location>
</feature>
<dbReference type="InterPro" id="IPR040521">
    <property type="entry name" value="KDZ"/>
</dbReference>
<sequence>CSCPSSPIGTIRCVECHGSRLQCPACVVADHRFTPLHRLEKWKKGRFVPVSLTDLGLVHYLGHGGQSCPFADQSPTPHHKMIVAHVNGFHTISLGYCQCPTAPERFVQLLHARLFPSTLVQPKSAYTLQLLHHFRTLNLSTSITSYGYIKSLARTTDFLFPEESKLRYDGFRIVVRVWRELQLRLSSGFALGLESLLPAPYNESMAYLCPACPNPGINFDPDAAFDEDMIHAHTLYLCKDANFRQWQLQKQLDPLDFHLHPGRMYFREESKYQEYIAAAKDDTAVCDIFVVSVTILNVLSIQVSTCSGFKAGNIYRSSKFKNAAVTGILSCMCARHGSFRPDATVDLQKGEKFLNGDYAFAGAVEFAGAVPCIVH</sequence>
<dbReference type="Proteomes" id="UP000027195">
    <property type="component" value="Unassembled WGS sequence"/>
</dbReference>
<dbReference type="HOGENOM" id="CLU_003703_12_1_1"/>
<dbReference type="Pfam" id="PF18758">
    <property type="entry name" value="KDZ"/>
    <property type="match status" value="1"/>
</dbReference>
<organism evidence="2 3">
    <name type="scientific">Botryobasidium botryosum (strain FD-172 SS1)</name>
    <dbReference type="NCBI Taxonomy" id="930990"/>
    <lineage>
        <taxon>Eukaryota</taxon>
        <taxon>Fungi</taxon>
        <taxon>Dikarya</taxon>
        <taxon>Basidiomycota</taxon>
        <taxon>Agaricomycotina</taxon>
        <taxon>Agaricomycetes</taxon>
        <taxon>Cantharellales</taxon>
        <taxon>Botryobasidiaceae</taxon>
        <taxon>Botryobasidium</taxon>
    </lineage>
</organism>
<evidence type="ECO:0000259" key="1">
    <source>
        <dbReference type="Pfam" id="PF18803"/>
    </source>
</evidence>
<keyword evidence="3" id="KW-1185">Reference proteome</keyword>
<dbReference type="EMBL" id="KL198036">
    <property type="protein sequence ID" value="KDQ14719.1"/>
    <property type="molecule type" value="Genomic_DNA"/>
</dbReference>
<dbReference type="STRING" id="930990.A0A067MGR9"/>
<evidence type="ECO:0000313" key="2">
    <source>
        <dbReference type="EMBL" id="KDQ14719.1"/>
    </source>
</evidence>
<accession>A0A067MGR9</accession>
<evidence type="ECO:0000313" key="3">
    <source>
        <dbReference type="Proteomes" id="UP000027195"/>
    </source>
</evidence>
<dbReference type="AlphaFoldDB" id="A0A067MGR9"/>
<proteinExistence type="predicted"/>
<name>A0A067MGR9_BOTB1</name>
<protein>
    <recommendedName>
        <fullName evidence="1">CxC2-like cysteine cluster KDZ transposase-associated domain-containing protein</fullName>
    </recommendedName>
</protein>
<reference evidence="3" key="1">
    <citation type="journal article" date="2014" name="Proc. Natl. Acad. Sci. U.S.A.">
        <title>Extensive sampling of basidiomycete genomes demonstrates inadequacy of the white-rot/brown-rot paradigm for wood decay fungi.</title>
        <authorList>
            <person name="Riley R."/>
            <person name="Salamov A.A."/>
            <person name="Brown D.W."/>
            <person name="Nagy L.G."/>
            <person name="Floudas D."/>
            <person name="Held B.W."/>
            <person name="Levasseur A."/>
            <person name="Lombard V."/>
            <person name="Morin E."/>
            <person name="Otillar R."/>
            <person name="Lindquist E.A."/>
            <person name="Sun H."/>
            <person name="LaButti K.M."/>
            <person name="Schmutz J."/>
            <person name="Jabbour D."/>
            <person name="Luo H."/>
            <person name="Baker S.E."/>
            <person name="Pisabarro A.G."/>
            <person name="Walton J.D."/>
            <person name="Blanchette R.A."/>
            <person name="Henrissat B."/>
            <person name="Martin F."/>
            <person name="Cullen D."/>
            <person name="Hibbett D.S."/>
            <person name="Grigoriev I.V."/>
        </authorList>
    </citation>
    <scope>NUCLEOTIDE SEQUENCE [LARGE SCALE GENOMIC DNA]</scope>
    <source>
        <strain evidence="3">FD-172 SS1</strain>
    </source>
</reference>
<feature type="non-terminal residue" evidence="2">
    <location>
        <position position="1"/>
    </location>
</feature>